<keyword evidence="3" id="KW-0378">Hydrolase</keyword>
<evidence type="ECO:0000313" key="5">
    <source>
        <dbReference type="Proteomes" id="UP001609175"/>
    </source>
</evidence>
<dbReference type="InterPro" id="IPR050583">
    <property type="entry name" value="Mycobacterial_A85_antigen"/>
</dbReference>
<protein>
    <submittedName>
        <fullName evidence="3">Alpha/beta hydrolase</fullName>
    </submittedName>
</protein>
<evidence type="ECO:0000313" key="3">
    <source>
        <dbReference type="EMBL" id="MFH5232570.1"/>
    </source>
</evidence>
<dbReference type="Proteomes" id="UP001609176">
    <property type="component" value="Unassembled WGS sequence"/>
</dbReference>
<organism evidence="3 7">
    <name type="scientific">Antrihabitans spumae</name>
    <dbReference type="NCBI Taxonomy" id="3373370"/>
    <lineage>
        <taxon>Bacteria</taxon>
        <taxon>Bacillati</taxon>
        <taxon>Actinomycetota</taxon>
        <taxon>Actinomycetes</taxon>
        <taxon>Mycobacteriales</taxon>
        <taxon>Nocardiaceae</taxon>
        <taxon>Antrihabitans</taxon>
    </lineage>
</organism>
<reference evidence="5 6" key="1">
    <citation type="submission" date="2024-10" db="EMBL/GenBank/DDBJ databases">
        <authorList>
            <person name="Riesco R."/>
        </authorList>
    </citation>
    <scope>NUCLEOTIDE SEQUENCE [LARGE SCALE GENOMIC DNA]</scope>
    <source>
        <strain evidence="4 6">NCIMB 15448</strain>
        <strain evidence="2 5">NCIMB 15449</strain>
        <strain evidence="3 7">NCIMB 15450</strain>
    </source>
</reference>
<dbReference type="SUPFAM" id="SSF53474">
    <property type="entry name" value="alpha/beta-Hydrolases"/>
    <property type="match status" value="1"/>
</dbReference>
<dbReference type="Gene3D" id="3.40.50.1820">
    <property type="entry name" value="alpha/beta hydrolase"/>
    <property type="match status" value="1"/>
</dbReference>
<feature type="chain" id="PRO_5045033655" evidence="1">
    <location>
        <begin position="30"/>
        <end position="340"/>
    </location>
</feature>
<dbReference type="Proteomes" id="UP001609219">
    <property type="component" value="Unassembled WGS sequence"/>
</dbReference>
<keyword evidence="7" id="KW-1185">Reference proteome</keyword>
<comment type="caution">
    <text evidence="3">The sequence shown here is derived from an EMBL/GenBank/DDBJ whole genome shotgun (WGS) entry which is preliminary data.</text>
</comment>
<feature type="signal peptide" evidence="1">
    <location>
        <begin position="1"/>
        <end position="29"/>
    </location>
</feature>
<proteinExistence type="predicted"/>
<evidence type="ECO:0000313" key="7">
    <source>
        <dbReference type="Proteomes" id="UP001609219"/>
    </source>
</evidence>
<accession>A0ABW7KCP2</accession>
<dbReference type="EMBL" id="JBIMSN010000154">
    <property type="protein sequence ID" value="MFH5232570.1"/>
    <property type="molecule type" value="Genomic_DNA"/>
</dbReference>
<dbReference type="InterPro" id="IPR029058">
    <property type="entry name" value="AB_hydrolase_fold"/>
</dbReference>
<evidence type="ECO:0000256" key="1">
    <source>
        <dbReference type="SAM" id="SignalP"/>
    </source>
</evidence>
<dbReference type="GO" id="GO:0016787">
    <property type="term" value="F:hydrolase activity"/>
    <property type="evidence" value="ECO:0007669"/>
    <property type="project" value="UniProtKB-KW"/>
</dbReference>
<dbReference type="Pfam" id="PF00756">
    <property type="entry name" value="Esterase"/>
    <property type="match status" value="1"/>
</dbReference>
<gene>
    <name evidence="4" type="ORF">ACHIPV_11170</name>
    <name evidence="2" type="ORF">ACHIPZ_16755</name>
    <name evidence="3" type="ORF">ACHIRB_28985</name>
</gene>
<evidence type="ECO:0000313" key="6">
    <source>
        <dbReference type="Proteomes" id="UP001609176"/>
    </source>
</evidence>
<name>A0ABW7KCP2_9NOCA</name>
<dbReference type="PANTHER" id="PTHR48098:SF1">
    <property type="entry name" value="DIACYLGLYCEROL ACYLTRANSFERASE_MYCOLYLTRANSFERASE AG85A"/>
    <property type="match status" value="1"/>
</dbReference>
<dbReference type="Proteomes" id="UP001609175">
    <property type="component" value="Unassembled WGS sequence"/>
</dbReference>
<sequence>MFAFRKSARRLTAATIVTSALAATAFATAAPAAAEPGAEPASLEQTEVLSDRRLNLYVYSGAMDRMIKVQVIKPADTSAPRPVLYLLNGAGGGMDGANWDSQTDLDGFFADKNVNVVIPNGGAFSYYTDWQRPDPVLGRPMWTTFLTQELPPIVDAALGTTGVNAIAGVSMAGSSALALAQAAPDLYKAVGAYSGCAETSTPIGRQFVRLVVEGRGRANTANMWGPGDDPAWAAADPFVNAEKLRGKHLYISSGTGLPGIHETLENERLKDNPMMLANQAVTGGIIEAATFGCTQHLAMRLGELQIPATFDFRPTGTHSWGYWEDDLHNSWPGFATAIGL</sequence>
<dbReference type="InterPro" id="IPR000801">
    <property type="entry name" value="Esterase-like"/>
</dbReference>
<evidence type="ECO:0000313" key="2">
    <source>
        <dbReference type="EMBL" id="MFH5209832.1"/>
    </source>
</evidence>
<evidence type="ECO:0000313" key="4">
    <source>
        <dbReference type="EMBL" id="MFH5242439.1"/>
    </source>
</evidence>
<dbReference type="EMBL" id="JBIMSP010000014">
    <property type="protein sequence ID" value="MFH5242439.1"/>
    <property type="molecule type" value="Genomic_DNA"/>
</dbReference>
<dbReference type="EMBL" id="JBIMSO010000058">
    <property type="protein sequence ID" value="MFH5209832.1"/>
    <property type="molecule type" value="Genomic_DNA"/>
</dbReference>
<dbReference type="RefSeq" id="WP_395115533.1">
    <property type="nucleotide sequence ID" value="NZ_JBIMSN010000154.1"/>
</dbReference>
<dbReference type="PANTHER" id="PTHR48098">
    <property type="entry name" value="ENTEROCHELIN ESTERASE-RELATED"/>
    <property type="match status" value="1"/>
</dbReference>
<keyword evidence="1" id="KW-0732">Signal</keyword>